<dbReference type="Gene3D" id="1.10.150.130">
    <property type="match status" value="1"/>
</dbReference>
<evidence type="ECO:0000256" key="2">
    <source>
        <dbReference type="ARBA" id="ARBA00023172"/>
    </source>
</evidence>
<keyword evidence="2" id="KW-0233">DNA recombination</keyword>
<protein>
    <submittedName>
        <fullName evidence="3">Site-specific recombinase XerD</fullName>
    </submittedName>
</protein>
<dbReference type="InterPro" id="IPR011010">
    <property type="entry name" value="DNA_brk_join_enz"/>
</dbReference>
<proteinExistence type="predicted"/>
<dbReference type="RefSeq" id="WP_115271574.1">
    <property type="nucleotide sequence ID" value="NZ_UGGU01000005.1"/>
</dbReference>
<dbReference type="Gene3D" id="1.10.443.10">
    <property type="entry name" value="Intergrase catalytic core"/>
    <property type="match status" value="1"/>
</dbReference>
<reference evidence="3 5" key="1">
    <citation type="submission" date="2018-06" db="EMBL/GenBank/DDBJ databases">
        <authorList>
            <consortium name="Pathogen Informatics"/>
            <person name="Doyle S."/>
        </authorList>
    </citation>
    <scope>NUCLEOTIDE SEQUENCE [LARGE SCALE GENOMIC DNA]</scope>
    <source>
        <strain evidence="3 5">NCTC10723</strain>
    </source>
</reference>
<evidence type="ECO:0000313" key="5">
    <source>
        <dbReference type="Proteomes" id="UP000255328"/>
    </source>
</evidence>
<dbReference type="SUPFAM" id="SSF56349">
    <property type="entry name" value="DNA breaking-rejoining enzymes"/>
    <property type="match status" value="1"/>
</dbReference>
<sequence length="287" mass="33266">MARNREKKGSLLHQVKTALDEKLAIGESKFEDKKIGATADKIYSWNTYKTYLKHNIYFIQWAKENHQIKSLDEGKKYVNEWLEMREKQGLSAYTVKLETSALMKLYSISSNEIYKSNARYRANIQRSRGEKVRDKHFSEEKHKDLVRFCRATGLRRAELQQLRGTDLIEINGEPFICVSRGAKGGRHRNIPLAFEKDFIQGLMSSKGDNKVFEKIPNGADIHSYRAEYATRLYKALARDINTLPKSEKYHCRKDLKGACYDKKAMLEVSRALGHNRISVIAGHYIRK</sequence>
<gene>
    <name evidence="3" type="ORF">NCTC10723_01904</name>
    <name evidence="4" type="ORF">NCTC10723_01908</name>
</gene>
<evidence type="ECO:0000256" key="1">
    <source>
        <dbReference type="ARBA" id="ARBA00023125"/>
    </source>
</evidence>
<dbReference type="Proteomes" id="UP000255328">
    <property type="component" value="Unassembled WGS sequence"/>
</dbReference>
<organism evidence="3 5">
    <name type="scientific">Fusobacterium necrogenes</name>
    <dbReference type="NCBI Taxonomy" id="858"/>
    <lineage>
        <taxon>Bacteria</taxon>
        <taxon>Fusobacteriati</taxon>
        <taxon>Fusobacteriota</taxon>
        <taxon>Fusobacteriia</taxon>
        <taxon>Fusobacteriales</taxon>
        <taxon>Fusobacteriaceae</taxon>
        <taxon>Fusobacterium</taxon>
    </lineage>
</organism>
<dbReference type="GO" id="GO:0003677">
    <property type="term" value="F:DNA binding"/>
    <property type="evidence" value="ECO:0007669"/>
    <property type="project" value="UniProtKB-KW"/>
</dbReference>
<evidence type="ECO:0000313" key="4">
    <source>
        <dbReference type="EMBL" id="STO35701.1"/>
    </source>
</evidence>
<keyword evidence="5" id="KW-1185">Reference proteome</keyword>
<dbReference type="InterPro" id="IPR010998">
    <property type="entry name" value="Integrase_recombinase_N"/>
</dbReference>
<dbReference type="AlphaFoldDB" id="A0A377H0P4"/>
<keyword evidence="1" id="KW-0238">DNA-binding</keyword>
<dbReference type="GO" id="GO:0006310">
    <property type="term" value="P:DNA recombination"/>
    <property type="evidence" value="ECO:0007669"/>
    <property type="project" value="UniProtKB-KW"/>
</dbReference>
<dbReference type="EMBL" id="UGGU01000005">
    <property type="protein sequence ID" value="STO35697.1"/>
    <property type="molecule type" value="Genomic_DNA"/>
</dbReference>
<name>A0A377H0P4_9FUSO</name>
<dbReference type="EMBL" id="UGGU01000005">
    <property type="protein sequence ID" value="STO35701.1"/>
    <property type="molecule type" value="Genomic_DNA"/>
</dbReference>
<evidence type="ECO:0000313" key="3">
    <source>
        <dbReference type="EMBL" id="STO35697.1"/>
    </source>
</evidence>
<dbReference type="InterPro" id="IPR013762">
    <property type="entry name" value="Integrase-like_cat_sf"/>
</dbReference>
<accession>A0A377H0P4</accession>
<dbReference type="GO" id="GO:0015074">
    <property type="term" value="P:DNA integration"/>
    <property type="evidence" value="ECO:0007669"/>
    <property type="project" value="InterPro"/>
</dbReference>
<dbReference type="OrthoDB" id="148806at2"/>